<name>A0A1M2VG46_TRAPU</name>
<feature type="region of interest" description="Disordered" evidence="1">
    <location>
        <begin position="27"/>
        <end position="49"/>
    </location>
</feature>
<feature type="region of interest" description="Disordered" evidence="1">
    <location>
        <begin position="74"/>
        <end position="106"/>
    </location>
</feature>
<evidence type="ECO:0000313" key="2">
    <source>
        <dbReference type="EMBL" id="OJT06536.1"/>
    </source>
</evidence>
<gene>
    <name evidence="2" type="ORF">TRAPUB_2613</name>
</gene>
<sequence length="565" mass="61976">MSFAAPVPRIPLVSVLRHLDASRAPISPAASASAPTYAHDATQGPERGAELPHLGLGLVLGMGGMPIYIPRGHLDLDSPSQSQSRYSQRLRSIAPAPLQLASPTPRAPLRTLRQPTAQTPPALASAHRVVTPASAVLTDVPLATAHLFASAFSISPQSDHKGSASSAMASQSTAPTSLVFPGDSENMRPGLSTNPPTYVDTLDWHRSPSRSLGSPYSPFSPKPAHAGPSNLRRAVYSPRTPTRKSTRESQDLFSPAGQRVAVPPPLLRTGVVSLPDVTDEGLPSPDSQLLSPLHANLRLDMNTEDLMLRTEKCSETIARASLVRSLAPPAKPSAHSQLLFQSLCSCSLLRAPEDIIGLCDTLRETFLSVQRALDGTPSEFSADGMDAKRLWYAKHWQVIASLDRSASPAVRLSAHMLTHQRSCPRNLNLFYLLAHQIEKRPPRIHTLASLIDKLSTYQAKFADLARRITLSHEKFRFLGLRAQLSSRTPVAEHDEHVLRHDARATRQEGRARRREIREEITRVRGRMRSICERDLENNGALNMTIHDEDEDMDRLGVMRKDGTRR</sequence>
<feature type="compositionally biased region" description="Low complexity" evidence="1">
    <location>
        <begin position="163"/>
        <end position="177"/>
    </location>
</feature>
<dbReference type="EMBL" id="MNAD01001304">
    <property type="protein sequence ID" value="OJT06536.1"/>
    <property type="molecule type" value="Genomic_DNA"/>
</dbReference>
<proteinExistence type="predicted"/>
<dbReference type="OMA" id="MNTEDLM"/>
<feature type="region of interest" description="Disordered" evidence="1">
    <location>
        <begin position="156"/>
        <end position="260"/>
    </location>
</feature>
<keyword evidence="3" id="KW-1185">Reference proteome</keyword>
<protein>
    <submittedName>
        <fullName evidence="2">Uncharacterized protein</fullName>
    </submittedName>
</protein>
<feature type="compositionally biased region" description="Low complexity" evidence="1">
    <location>
        <begin position="78"/>
        <end position="92"/>
    </location>
</feature>
<organism evidence="2 3">
    <name type="scientific">Trametes pubescens</name>
    <name type="common">White-rot fungus</name>
    <dbReference type="NCBI Taxonomy" id="154538"/>
    <lineage>
        <taxon>Eukaryota</taxon>
        <taxon>Fungi</taxon>
        <taxon>Dikarya</taxon>
        <taxon>Basidiomycota</taxon>
        <taxon>Agaricomycotina</taxon>
        <taxon>Agaricomycetes</taxon>
        <taxon>Polyporales</taxon>
        <taxon>Polyporaceae</taxon>
        <taxon>Trametes</taxon>
    </lineage>
</organism>
<comment type="caution">
    <text evidence="2">The sequence shown here is derived from an EMBL/GenBank/DDBJ whole genome shotgun (WGS) entry which is preliminary data.</text>
</comment>
<dbReference type="Proteomes" id="UP000184267">
    <property type="component" value="Unassembled WGS sequence"/>
</dbReference>
<evidence type="ECO:0000256" key="1">
    <source>
        <dbReference type="SAM" id="MobiDB-lite"/>
    </source>
</evidence>
<dbReference type="OrthoDB" id="2754525at2759"/>
<accession>A0A1M2VG46</accession>
<evidence type="ECO:0000313" key="3">
    <source>
        <dbReference type="Proteomes" id="UP000184267"/>
    </source>
</evidence>
<dbReference type="AlphaFoldDB" id="A0A1M2VG46"/>
<reference evidence="2 3" key="1">
    <citation type="submission" date="2016-10" db="EMBL/GenBank/DDBJ databases">
        <title>Genome sequence of the basidiomycete white-rot fungus Trametes pubescens.</title>
        <authorList>
            <person name="Makela M.R."/>
            <person name="Granchi Z."/>
            <person name="Peng M."/>
            <person name="De Vries R.P."/>
            <person name="Grigoriev I."/>
            <person name="Riley R."/>
            <person name="Hilden K."/>
        </authorList>
    </citation>
    <scope>NUCLEOTIDE SEQUENCE [LARGE SCALE GENOMIC DNA]</scope>
    <source>
        <strain evidence="2 3">FBCC735</strain>
    </source>
</reference>
<feature type="compositionally biased region" description="Low complexity" evidence="1">
    <location>
        <begin position="27"/>
        <end position="41"/>
    </location>
</feature>